<dbReference type="PANTHER" id="PTHR31562">
    <property type="entry name" value="PROTEIN CBG18972"/>
    <property type="match status" value="1"/>
</dbReference>
<evidence type="ECO:0000313" key="3">
    <source>
        <dbReference type="WBParaSite" id="TCNE_0000042101-mRNA-1"/>
    </source>
</evidence>
<reference evidence="1 2" key="2">
    <citation type="submission" date="2018-11" db="EMBL/GenBank/DDBJ databases">
        <authorList>
            <consortium name="Pathogen Informatics"/>
        </authorList>
    </citation>
    <scope>NUCLEOTIDE SEQUENCE [LARGE SCALE GENOMIC DNA]</scope>
</reference>
<evidence type="ECO:0000313" key="1">
    <source>
        <dbReference type="EMBL" id="VDM24205.1"/>
    </source>
</evidence>
<evidence type="ECO:0000313" key="2">
    <source>
        <dbReference type="Proteomes" id="UP000050794"/>
    </source>
</evidence>
<dbReference type="Pfam" id="PF03314">
    <property type="entry name" value="DUF273"/>
    <property type="match status" value="1"/>
</dbReference>
<dbReference type="WBParaSite" id="TCNE_0000042101-mRNA-1">
    <property type="protein sequence ID" value="TCNE_0000042101-mRNA-1"/>
    <property type="gene ID" value="TCNE_0000042101"/>
</dbReference>
<dbReference type="Gene3D" id="3.90.550.10">
    <property type="entry name" value="Spore Coat Polysaccharide Biosynthesis Protein SpsA, Chain A"/>
    <property type="match status" value="1"/>
</dbReference>
<gene>
    <name evidence="1" type="ORF">TCNE_LOCUS422</name>
</gene>
<dbReference type="InterPro" id="IPR029044">
    <property type="entry name" value="Nucleotide-diphossugar_trans"/>
</dbReference>
<dbReference type="AlphaFoldDB" id="A0A183TW02"/>
<dbReference type="EMBL" id="UYWY01000190">
    <property type="protein sequence ID" value="VDM24205.1"/>
    <property type="molecule type" value="Genomic_DNA"/>
</dbReference>
<accession>A0A183TW02</accession>
<dbReference type="Proteomes" id="UP000050794">
    <property type="component" value="Unassembled WGS sequence"/>
</dbReference>
<reference evidence="3" key="1">
    <citation type="submission" date="2016-06" db="UniProtKB">
        <authorList>
            <consortium name="WormBaseParasite"/>
        </authorList>
    </citation>
    <scope>IDENTIFICATION</scope>
</reference>
<keyword evidence="2" id="KW-1185">Reference proteome</keyword>
<protein>
    <submittedName>
        <fullName evidence="3">Glycosyl transferase</fullName>
    </submittedName>
</protein>
<dbReference type="PANTHER" id="PTHR31562:SF2">
    <property type="entry name" value="NUCLEOTIDE-DIPHOSPHO-SUGAR TRANSFERASE"/>
    <property type="match status" value="1"/>
</dbReference>
<sequence>MNVLQFMFARHCVTALKLSEEQAQWILFVDADMAVINPNRLIEEWIDEDVNIIFYNRIFNYEIAAGSYLVKNTNYSRNFLQLWASYDRKLPNSLHGTDNGAIQVLLSTFFNFLKYQKTQDLYVYEACARSILGQRSKWPGQLSILPKGASWVRDTWLTNSMWSQRDFILHGWQLRKLDAVTSASWPSPLTTHEFNLSTCGSEKAGHNWQYKDTFMRSDEEIQAQLKQVIDYSYRMYLNDLGKVDSYT</sequence>
<dbReference type="InterPro" id="IPR004988">
    <property type="entry name" value="DUF273"/>
</dbReference>
<name>A0A183TW02_TOXCA</name>
<proteinExistence type="predicted"/>
<organism evidence="2 3">
    <name type="scientific">Toxocara canis</name>
    <name type="common">Canine roundworm</name>
    <dbReference type="NCBI Taxonomy" id="6265"/>
    <lineage>
        <taxon>Eukaryota</taxon>
        <taxon>Metazoa</taxon>
        <taxon>Ecdysozoa</taxon>
        <taxon>Nematoda</taxon>
        <taxon>Chromadorea</taxon>
        <taxon>Rhabditida</taxon>
        <taxon>Spirurina</taxon>
        <taxon>Ascaridomorpha</taxon>
        <taxon>Ascaridoidea</taxon>
        <taxon>Toxocaridae</taxon>
        <taxon>Toxocara</taxon>
    </lineage>
</organism>